<evidence type="ECO:0000256" key="5">
    <source>
        <dbReference type="ARBA" id="ARBA00023065"/>
    </source>
</evidence>
<dbReference type="PRINTS" id="PR00125">
    <property type="entry name" value="ATPASEDELTA"/>
</dbReference>
<keyword evidence="4" id="KW-0375">Hydrogen ion transport</keyword>
<evidence type="ECO:0000256" key="2">
    <source>
        <dbReference type="ARBA" id="ARBA00007046"/>
    </source>
</evidence>
<evidence type="ECO:0000256" key="6">
    <source>
        <dbReference type="ARBA" id="ARBA00023136"/>
    </source>
</evidence>
<gene>
    <name evidence="10" type="primary">LOC112680627</name>
</gene>
<proteinExistence type="inferred from homology"/>
<protein>
    <recommendedName>
        <fullName evidence="8">Oligomycin sensitivity conferral protein</fullName>
    </recommendedName>
</protein>
<evidence type="ECO:0000256" key="3">
    <source>
        <dbReference type="ARBA" id="ARBA00022448"/>
    </source>
</evidence>
<dbReference type="RefSeq" id="XP_025406570.1">
    <property type="nucleotide sequence ID" value="XM_025550785.1"/>
</dbReference>
<evidence type="ECO:0000313" key="10">
    <source>
        <dbReference type="RefSeq" id="XP_025406570.1"/>
    </source>
</evidence>
<dbReference type="GeneID" id="112680627"/>
<reference evidence="10" key="1">
    <citation type="submission" date="2025-08" db="UniProtKB">
        <authorList>
            <consortium name="RefSeq"/>
        </authorList>
    </citation>
    <scope>IDENTIFICATION</scope>
    <source>
        <tissue evidence="10">Whole body</tissue>
    </source>
</reference>
<comment type="subcellular location">
    <subcellularLocation>
        <location evidence="1">Membrane</location>
    </subcellularLocation>
</comment>
<dbReference type="AlphaFoldDB" id="A0A8B8F7X5"/>
<comment type="similarity">
    <text evidence="2">Belongs to the ATPase delta chain family.</text>
</comment>
<dbReference type="InterPro" id="IPR026015">
    <property type="entry name" value="ATP_synth_OSCP/delta_N_sf"/>
</dbReference>
<evidence type="ECO:0000256" key="4">
    <source>
        <dbReference type="ARBA" id="ARBA00022781"/>
    </source>
</evidence>
<dbReference type="HAMAP" id="MF_01416">
    <property type="entry name" value="ATP_synth_delta_bact"/>
    <property type="match status" value="1"/>
</dbReference>
<keyword evidence="5" id="KW-0406">Ion transport</keyword>
<organism evidence="9 10">
    <name type="scientific">Sipha flava</name>
    <name type="common">yellow sugarcane aphid</name>
    <dbReference type="NCBI Taxonomy" id="143950"/>
    <lineage>
        <taxon>Eukaryota</taxon>
        <taxon>Metazoa</taxon>
        <taxon>Ecdysozoa</taxon>
        <taxon>Arthropoda</taxon>
        <taxon>Hexapoda</taxon>
        <taxon>Insecta</taxon>
        <taxon>Pterygota</taxon>
        <taxon>Neoptera</taxon>
        <taxon>Paraneoptera</taxon>
        <taxon>Hemiptera</taxon>
        <taxon>Sternorrhyncha</taxon>
        <taxon>Aphidomorpha</taxon>
        <taxon>Aphidoidea</taxon>
        <taxon>Aphididae</taxon>
        <taxon>Sipha</taxon>
    </lineage>
</organism>
<dbReference type="InterPro" id="IPR000711">
    <property type="entry name" value="ATPase_OSCP/dsu"/>
</dbReference>
<dbReference type="GO" id="GO:0046933">
    <property type="term" value="F:proton-transporting ATP synthase activity, rotational mechanism"/>
    <property type="evidence" value="ECO:0007669"/>
    <property type="project" value="InterPro"/>
</dbReference>
<sequence length="176" mass="19791">MGISVDNFFQLKFEESQCFIDHYQGLLDLSNVNIQSKMTVAKNSILQSGNEINYETKNKIFLKYILYFNIFLGLLAENGRLRNLNSIINSFKIIMAAHRGDLTCVVTTAKPLDSADQQELKKTLQAFAKKGETIKIELKVDPTIIGGMVVSIGDKYVDMSVATKIKKYTEIIQDAV</sequence>
<evidence type="ECO:0000256" key="8">
    <source>
        <dbReference type="ARBA" id="ARBA00033369"/>
    </source>
</evidence>
<dbReference type="GO" id="GO:0016020">
    <property type="term" value="C:membrane"/>
    <property type="evidence" value="ECO:0007669"/>
    <property type="project" value="UniProtKB-SubCell"/>
</dbReference>
<dbReference type="PANTHER" id="PTHR11910">
    <property type="entry name" value="ATP SYNTHASE DELTA CHAIN"/>
    <property type="match status" value="1"/>
</dbReference>
<dbReference type="SUPFAM" id="SSF47928">
    <property type="entry name" value="N-terminal domain of the delta subunit of the F1F0-ATP synthase"/>
    <property type="match status" value="1"/>
</dbReference>
<evidence type="ECO:0000256" key="7">
    <source>
        <dbReference type="ARBA" id="ARBA00023310"/>
    </source>
</evidence>
<name>A0A8B8F7X5_9HEMI</name>
<accession>A0A8B8F7X5</accession>
<dbReference type="OrthoDB" id="1262810at2759"/>
<keyword evidence="3" id="KW-0813">Transport</keyword>
<keyword evidence="7" id="KW-0066">ATP synthesis</keyword>
<dbReference type="NCBIfam" id="TIGR01145">
    <property type="entry name" value="ATP_synt_delta"/>
    <property type="match status" value="1"/>
</dbReference>
<keyword evidence="6" id="KW-0472">Membrane</keyword>
<evidence type="ECO:0000256" key="1">
    <source>
        <dbReference type="ARBA" id="ARBA00004370"/>
    </source>
</evidence>
<evidence type="ECO:0000313" key="9">
    <source>
        <dbReference type="Proteomes" id="UP000694846"/>
    </source>
</evidence>
<keyword evidence="9" id="KW-1185">Reference proteome</keyword>
<dbReference type="Pfam" id="PF00213">
    <property type="entry name" value="OSCP"/>
    <property type="match status" value="1"/>
</dbReference>
<dbReference type="Proteomes" id="UP000694846">
    <property type="component" value="Unplaced"/>
</dbReference>